<dbReference type="Proteomes" id="UP000002866">
    <property type="component" value="Chromosome 9"/>
</dbReference>
<feature type="compositionally biased region" description="Low complexity" evidence="1">
    <location>
        <begin position="321"/>
        <end position="342"/>
    </location>
</feature>
<dbReference type="GO" id="GO:0036498">
    <property type="term" value="P:IRE1-mediated unfolded protein response"/>
    <property type="evidence" value="ECO:0007669"/>
    <property type="project" value="EnsemblFungi"/>
</dbReference>
<dbReference type="GO" id="GO:0046695">
    <property type="term" value="C:SLIK (SAGA-like) complex"/>
    <property type="evidence" value="ECO:0007669"/>
    <property type="project" value="EnsemblFungi"/>
</dbReference>
<dbReference type="GO" id="GO:0003712">
    <property type="term" value="F:transcription coregulator activity"/>
    <property type="evidence" value="ECO:0007669"/>
    <property type="project" value="EnsemblFungi"/>
</dbReference>
<dbReference type="InterPro" id="IPR046468">
    <property type="entry name" value="Spt20-like_SEP"/>
</dbReference>
<dbReference type="HOGENOM" id="CLU_431618_0_0_1"/>
<feature type="region of interest" description="Disordered" evidence="1">
    <location>
        <begin position="242"/>
        <end position="349"/>
    </location>
</feature>
<dbReference type="InParanoid" id="I2H8H6"/>
<dbReference type="STRING" id="1071380.I2H8H6"/>
<feature type="region of interest" description="Disordered" evidence="1">
    <location>
        <begin position="711"/>
        <end position="739"/>
    </location>
</feature>
<feature type="compositionally biased region" description="Low complexity" evidence="1">
    <location>
        <begin position="725"/>
        <end position="734"/>
    </location>
</feature>
<dbReference type="GeneID" id="14497883"/>
<dbReference type="FunCoup" id="I2H8H6">
    <property type="interactions" value="455"/>
</dbReference>
<feature type="compositionally biased region" description="Polar residues" evidence="1">
    <location>
        <begin position="61"/>
        <end position="79"/>
    </location>
</feature>
<feature type="compositionally biased region" description="Low complexity" evidence="1">
    <location>
        <begin position="665"/>
        <end position="685"/>
    </location>
</feature>
<accession>I2H8H6</accession>
<gene>
    <name evidence="3" type="primary">TBLA0I00130</name>
    <name evidence="3" type="ORF">TBLA_0I00130</name>
</gene>
<feature type="domain" description="Spt20-like SEP" evidence="2">
    <location>
        <begin position="138"/>
        <end position="487"/>
    </location>
</feature>
<organism evidence="3 4">
    <name type="scientific">Henningerozyma blattae (strain ATCC 34711 / CBS 6284 / DSM 70876 / NBRC 10599 / NRRL Y-10934 / UCD 77-7)</name>
    <name type="common">Yeast</name>
    <name type="synonym">Tetrapisispora blattae</name>
    <dbReference type="NCBI Taxonomy" id="1071380"/>
    <lineage>
        <taxon>Eukaryota</taxon>
        <taxon>Fungi</taxon>
        <taxon>Dikarya</taxon>
        <taxon>Ascomycota</taxon>
        <taxon>Saccharomycotina</taxon>
        <taxon>Saccharomycetes</taxon>
        <taxon>Saccharomycetales</taxon>
        <taxon>Saccharomycetaceae</taxon>
        <taxon>Henningerozyma</taxon>
    </lineage>
</organism>
<sequence>MEPVTSNNNSNQVGTPVNMNSPTPGISVNSNINSHSMTSNNHPNNNQQPASAVRSPIGNPVNHQLSSNPNIPPSGQNLSAQHRQRILLQQRVLQQQKQQRALQSYENQFFHLLNTVNEKPKRLYNFVEESDHILKKYEQYRPSFEFHIYENNYKICAPANTRVQQQQKSPEINSDGLILNKNNDTLKEFLEFVARGRIPEAIMEVLRDSNIQFYEGNLILQVYDHTNTVDIILAQPNSSANARINTNNNSNNSNNNSTASSNSTSNSNNNNNNSNNNNNNNNTNSNTNNIGNNTGNNNSSINDNNTPTQTSNALSQASQTNSTHNTNNKLDNNSNSSTPSNTDYITENSKINSTSTKKLLDNDIKSPDSELSSSNVDATVALSKNTPKHATDNVSSEKSPIPGTTSKSPQPAKVTMPSTFKRPRVYRTLLRPNDLTNYYDMMSYADYTRFSDAIYQQLEAEILSLTKRNLSLDVPMNPYQYKNLLDPHSFSEPTWNEDKKCLKHNHRELSTRPGSKDVVGHVEQHEEFAQHTSNYEQMMLILNERTTTSTNSTFTVAFTKQALQNPLNGDKYNKGNANSIDNEDSGNDVNTDGSDGQIALAAAAAAAAVNANIGNDNNQFSRLKFIEQWRLNKEKSKQQSYGNSQAQPPRSFNSTISMSNSFTSQQQQIMEQQQGQRQQNYSQNQGQQNQLQQQLQQQQLQQQLQLQQQSQSKGQVKVGVKRGGSSNSTSNPKPKNQENLQKRWTLMHQRRNANQRRNKLQHNHKFLHLIYLS</sequence>
<dbReference type="GO" id="GO:0006325">
    <property type="term" value="P:chromatin organization"/>
    <property type="evidence" value="ECO:0007669"/>
    <property type="project" value="EnsemblFungi"/>
</dbReference>
<keyword evidence="4" id="KW-1185">Reference proteome</keyword>
<dbReference type="InterPro" id="IPR021950">
    <property type="entry name" value="Spt20"/>
</dbReference>
<evidence type="ECO:0000313" key="4">
    <source>
        <dbReference type="Proteomes" id="UP000002866"/>
    </source>
</evidence>
<dbReference type="PANTHER" id="PTHR13526:SF8">
    <property type="entry name" value="TRANSCRIPTION FACTOR SPT20 HOMOLOG"/>
    <property type="match status" value="1"/>
</dbReference>
<dbReference type="PANTHER" id="PTHR13526">
    <property type="entry name" value="TRANSCRIPTION FACTOR SPT20 HOMOLOG"/>
    <property type="match status" value="1"/>
</dbReference>
<feature type="region of interest" description="Disordered" evidence="1">
    <location>
        <begin position="634"/>
        <end position="685"/>
    </location>
</feature>
<dbReference type="eggNOG" id="ENOG502QS30">
    <property type="taxonomic scope" value="Eukaryota"/>
</dbReference>
<protein>
    <recommendedName>
        <fullName evidence="2">Spt20-like SEP domain-containing protein</fullName>
    </recommendedName>
</protein>
<dbReference type="EMBL" id="HE806324">
    <property type="protein sequence ID" value="CCH62678.1"/>
    <property type="molecule type" value="Genomic_DNA"/>
</dbReference>
<feature type="region of interest" description="Disordered" evidence="1">
    <location>
        <begin position="383"/>
        <end position="416"/>
    </location>
</feature>
<feature type="region of interest" description="Disordered" evidence="1">
    <location>
        <begin position="1"/>
        <end position="79"/>
    </location>
</feature>
<proteinExistence type="predicted"/>
<feature type="compositionally biased region" description="Polar residues" evidence="1">
    <location>
        <begin position="392"/>
        <end position="409"/>
    </location>
</feature>
<evidence type="ECO:0000313" key="3">
    <source>
        <dbReference type="EMBL" id="CCH62678.1"/>
    </source>
</evidence>
<dbReference type="OrthoDB" id="1932706at2759"/>
<evidence type="ECO:0000259" key="2">
    <source>
        <dbReference type="Pfam" id="PF12090"/>
    </source>
</evidence>
<feature type="compositionally biased region" description="Polar residues" evidence="1">
    <location>
        <begin position="1"/>
        <end position="50"/>
    </location>
</feature>
<dbReference type="RefSeq" id="XP_004182197.1">
    <property type="nucleotide sequence ID" value="XM_004182149.1"/>
</dbReference>
<feature type="compositionally biased region" description="Polar residues" evidence="1">
    <location>
        <begin position="307"/>
        <end position="320"/>
    </location>
</feature>
<feature type="compositionally biased region" description="Low complexity" evidence="1">
    <location>
        <begin position="242"/>
        <end position="306"/>
    </location>
</feature>
<dbReference type="OMA" id="YDHTNTV"/>
<feature type="compositionally biased region" description="Polar residues" evidence="1">
    <location>
        <begin position="638"/>
        <end position="664"/>
    </location>
</feature>
<name>I2H8H6_HENB6</name>
<feature type="region of interest" description="Disordered" evidence="1">
    <location>
        <begin position="566"/>
        <end position="593"/>
    </location>
</feature>
<dbReference type="GO" id="GO:0006357">
    <property type="term" value="P:regulation of transcription by RNA polymerase II"/>
    <property type="evidence" value="ECO:0007669"/>
    <property type="project" value="EnsemblFungi"/>
</dbReference>
<dbReference type="AlphaFoldDB" id="I2H8H6"/>
<evidence type="ECO:0000256" key="1">
    <source>
        <dbReference type="SAM" id="MobiDB-lite"/>
    </source>
</evidence>
<dbReference type="Pfam" id="PF12090">
    <property type="entry name" value="Spt20_SEP"/>
    <property type="match status" value="1"/>
</dbReference>
<dbReference type="KEGG" id="tbl:TBLA_0I00130"/>
<reference evidence="3 4" key="1">
    <citation type="journal article" date="2011" name="Proc. Natl. Acad. Sci. U.S.A.">
        <title>Evolutionary erosion of yeast sex chromosomes by mating-type switching accidents.</title>
        <authorList>
            <person name="Gordon J.L."/>
            <person name="Armisen D."/>
            <person name="Proux-Wera E."/>
            <person name="Oheigeartaigh S.S."/>
            <person name="Byrne K.P."/>
            <person name="Wolfe K.H."/>
        </authorList>
    </citation>
    <scope>NUCLEOTIDE SEQUENCE [LARGE SCALE GENOMIC DNA]</scope>
    <source>
        <strain evidence="4">ATCC 34711 / CBS 6284 / DSM 70876 / NBRC 10599 / NRRL Y-10934 / UCD 77-7</strain>
    </source>
</reference>
<dbReference type="GO" id="GO:0000124">
    <property type="term" value="C:SAGA complex"/>
    <property type="evidence" value="ECO:0007669"/>
    <property type="project" value="EnsemblFungi"/>
</dbReference>